<dbReference type="InterPro" id="IPR036397">
    <property type="entry name" value="RNaseH_sf"/>
</dbReference>
<dbReference type="GO" id="GO:0015074">
    <property type="term" value="P:DNA integration"/>
    <property type="evidence" value="ECO:0007669"/>
    <property type="project" value="InterPro"/>
</dbReference>
<evidence type="ECO:0000259" key="1">
    <source>
        <dbReference type="PROSITE" id="PS50994"/>
    </source>
</evidence>
<evidence type="ECO:0000313" key="2">
    <source>
        <dbReference type="EMBL" id="GFT74246.1"/>
    </source>
</evidence>
<dbReference type="InterPro" id="IPR012337">
    <property type="entry name" value="RNaseH-like_sf"/>
</dbReference>
<organism evidence="2 3">
    <name type="scientific">Nephila pilipes</name>
    <name type="common">Giant wood spider</name>
    <name type="synonym">Nephila maculata</name>
    <dbReference type="NCBI Taxonomy" id="299642"/>
    <lineage>
        <taxon>Eukaryota</taxon>
        <taxon>Metazoa</taxon>
        <taxon>Ecdysozoa</taxon>
        <taxon>Arthropoda</taxon>
        <taxon>Chelicerata</taxon>
        <taxon>Arachnida</taxon>
        <taxon>Araneae</taxon>
        <taxon>Araneomorphae</taxon>
        <taxon>Entelegynae</taxon>
        <taxon>Araneoidea</taxon>
        <taxon>Nephilidae</taxon>
        <taxon>Nephila</taxon>
    </lineage>
</organism>
<name>A0A8X6PLC0_NEPPI</name>
<dbReference type="GO" id="GO:0003676">
    <property type="term" value="F:nucleic acid binding"/>
    <property type="evidence" value="ECO:0007669"/>
    <property type="project" value="InterPro"/>
</dbReference>
<sequence>MTRFTVTKALPTAKSNEVANFIVEEIILKRGATREMISGRGRSFLTNIVKDIFHLRKSSPSLDGCLHPQTIGLKERFNWILANMLPMYVDVEQRYWDNILPYVTFSYNSAKEDTTGFSLSQYTFFLFFFQTPLDLILPNNT</sequence>
<protein>
    <submittedName>
        <fullName evidence="2">Transposon Ty3-I Gag-Pol polyprotein</fullName>
    </submittedName>
</protein>
<dbReference type="SUPFAM" id="SSF53098">
    <property type="entry name" value="Ribonuclease H-like"/>
    <property type="match status" value="1"/>
</dbReference>
<dbReference type="InterPro" id="IPR001584">
    <property type="entry name" value="Integrase_cat-core"/>
</dbReference>
<dbReference type="PROSITE" id="PS50994">
    <property type="entry name" value="INTEGRASE"/>
    <property type="match status" value="1"/>
</dbReference>
<dbReference type="OrthoDB" id="6428870at2759"/>
<accession>A0A8X6PLC0</accession>
<dbReference type="Gene3D" id="3.30.420.10">
    <property type="entry name" value="Ribonuclease H-like superfamily/Ribonuclease H"/>
    <property type="match status" value="1"/>
</dbReference>
<dbReference type="AlphaFoldDB" id="A0A8X6PLC0"/>
<feature type="domain" description="Integrase catalytic" evidence="1">
    <location>
        <begin position="1"/>
        <end position="140"/>
    </location>
</feature>
<evidence type="ECO:0000313" key="3">
    <source>
        <dbReference type="Proteomes" id="UP000887013"/>
    </source>
</evidence>
<keyword evidence="3" id="KW-1185">Reference proteome</keyword>
<proteinExistence type="predicted"/>
<dbReference type="EMBL" id="BMAW01021692">
    <property type="protein sequence ID" value="GFT74246.1"/>
    <property type="molecule type" value="Genomic_DNA"/>
</dbReference>
<gene>
    <name evidence="2" type="primary">TY3B-I_246</name>
    <name evidence="2" type="ORF">NPIL_138611</name>
</gene>
<reference evidence="2" key="1">
    <citation type="submission" date="2020-08" db="EMBL/GenBank/DDBJ databases">
        <title>Multicomponent nature underlies the extraordinary mechanical properties of spider dragline silk.</title>
        <authorList>
            <person name="Kono N."/>
            <person name="Nakamura H."/>
            <person name="Mori M."/>
            <person name="Yoshida Y."/>
            <person name="Ohtoshi R."/>
            <person name="Malay A.D."/>
            <person name="Moran D.A.P."/>
            <person name="Tomita M."/>
            <person name="Numata K."/>
            <person name="Arakawa K."/>
        </authorList>
    </citation>
    <scope>NUCLEOTIDE SEQUENCE</scope>
</reference>
<comment type="caution">
    <text evidence="2">The sequence shown here is derived from an EMBL/GenBank/DDBJ whole genome shotgun (WGS) entry which is preliminary data.</text>
</comment>
<dbReference type="Proteomes" id="UP000887013">
    <property type="component" value="Unassembled WGS sequence"/>
</dbReference>